<gene>
    <name evidence="1" type="ORF">AVEN_48428_1</name>
</gene>
<dbReference type="EMBL" id="BGPR01017652">
    <property type="protein sequence ID" value="GBN76814.1"/>
    <property type="molecule type" value="Genomic_DNA"/>
</dbReference>
<protein>
    <submittedName>
        <fullName evidence="1">Uncharacterized protein</fullName>
    </submittedName>
</protein>
<reference evidence="1 2" key="1">
    <citation type="journal article" date="2019" name="Sci. Rep.">
        <title>Orb-weaving spider Araneus ventricosus genome elucidates the spidroin gene catalogue.</title>
        <authorList>
            <person name="Kono N."/>
            <person name="Nakamura H."/>
            <person name="Ohtoshi R."/>
            <person name="Moran D.A.P."/>
            <person name="Shinohara A."/>
            <person name="Yoshida Y."/>
            <person name="Fujiwara M."/>
            <person name="Mori M."/>
            <person name="Tomita M."/>
            <person name="Arakawa K."/>
        </authorList>
    </citation>
    <scope>NUCLEOTIDE SEQUENCE [LARGE SCALE GENOMIC DNA]</scope>
</reference>
<keyword evidence="2" id="KW-1185">Reference proteome</keyword>
<name>A0A4Y2RLZ1_ARAVE</name>
<dbReference type="AlphaFoldDB" id="A0A4Y2RLZ1"/>
<organism evidence="1 2">
    <name type="scientific">Araneus ventricosus</name>
    <name type="common">Orbweaver spider</name>
    <name type="synonym">Epeira ventricosa</name>
    <dbReference type="NCBI Taxonomy" id="182803"/>
    <lineage>
        <taxon>Eukaryota</taxon>
        <taxon>Metazoa</taxon>
        <taxon>Ecdysozoa</taxon>
        <taxon>Arthropoda</taxon>
        <taxon>Chelicerata</taxon>
        <taxon>Arachnida</taxon>
        <taxon>Araneae</taxon>
        <taxon>Araneomorphae</taxon>
        <taxon>Entelegynae</taxon>
        <taxon>Araneoidea</taxon>
        <taxon>Araneidae</taxon>
        <taxon>Araneus</taxon>
    </lineage>
</organism>
<evidence type="ECO:0000313" key="1">
    <source>
        <dbReference type="EMBL" id="GBN76814.1"/>
    </source>
</evidence>
<evidence type="ECO:0000313" key="2">
    <source>
        <dbReference type="Proteomes" id="UP000499080"/>
    </source>
</evidence>
<sequence>MEDRIHSYFGPFVIRQHRVGFEFSPPSYVLEGSRNLTVVIANGAEFLKFLKRFLMDSVGFEDISHCAVGAAIDDEAELCEVFRTVVV</sequence>
<comment type="caution">
    <text evidence="1">The sequence shown here is derived from an EMBL/GenBank/DDBJ whole genome shotgun (WGS) entry which is preliminary data.</text>
</comment>
<proteinExistence type="predicted"/>
<accession>A0A4Y2RLZ1</accession>
<dbReference type="Proteomes" id="UP000499080">
    <property type="component" value="Unassembled WGS sequence"/>
</dbReference>